<organism evidence="2 3">
    <name type="scientific">Glycine soja</name>
    <name type="common">Wild soybean</name>
    <dbReference type="NCBI Taxonomy" id="3848"/>
    <lineage>
        <taxon>Eukaryota</taxon>
        <taxon>Viridiplantae</taxon>
        <taxon>Streptophyta</taxon>
        <taxon>Embryophyta</taxon>
        <taxon>Tracheophyta</taxon>
        <taxon>Spermatophyta</taxon>
        <taxon>Magnoliopsida</taxon>
        <taxon>eudicotyledons</taxon>
        <taxon>Gunneridae</taxon>
        <taxon>Pentapetalae</taxon>
        <taxon>rosids</taxon>
        <taxon>fabids</taxon>
        <taxon>Fabales</taxon>
        <taxon>Fabaceae</taxon>
        <taxon>Papilionoideae</taxon>
        <taxon>50 kb inversion clade</taxon>
        <taxon>NPAAA clade</taxon>
        <taxon>indigoferoid/millettioid clade</taxon>
        <taxon>Phaseoleae</taxon>
        <taxon>Glycine</taxon>
        <taxon>Glycine subgen. Soja</taxon>
    </lineage>
</organism>
<dbReference type="InterPro" id="IPR040400">
    <property type="entry name" value="BAG5/6/7/8"/>
</dbReference>
<dbReference type="PANTHER" id="PTHR33322">
    <property type="entry name" value="BAG DOMAIN CONTAINING PROTEIN, EXPRESSED"/>
    <property type="match status" value="1"/>
</dbReference>
<dbReference type="GO" id="GO:0009506">
    <property type="term" value="C:plasmodesma"/>
    <property type="evidence" value="ECO:0007669"/>
    <property type="project" value="TreeGrafter"/>
</dbReference>
<dbReference type="EMBL" id="QZWG01000018">
    <property type="protein sequence ID" value="RZB53823.1"/>
    <property type="molecule type" value="Genomic_DNA"/>
</dbReference>
<dbReference type="AlphaFoldDB" id="A0A445FYK1"/>
<gene>
    <name evidence="2" type="ORF">D0Y65_049664</name>
</gene>
<dbReference type="Gramene" id="XM_028359532.1">
    <property type="protein sequence ID" value="XP_028215333.1"/>
    <property type="gene ID" value="LOC114397486"/>
</dbReference>
<evidence type="ECO:0000313" key="3">
    <source>
        <dbReference type="Proteomes" id="UP000289340"/>
    </source>
</evidence>
<dbReference type="GO" id="GO:0006457">
    <property type="term" value="P:protein folding"/>
    <property type="evidence" value="ECO:0007669"/>
    <property type="project" value="TreeGrafter"/>
</dbReference>
<reference evidence="2 3" key="1">
    <citation type="submission" date="2018-09" db="EMBL/GenBank/DDBJ databases">
        <title>A high-quality reference genome of wild soybean provides a powerful tool to mine soybean genomes.</title>
        <authorList>
            <person name="Xie M."/>
            <person name="Chung C.Y.L."/>
            <person name="Li M.-W."/>
            <person name="Wong F.-L."/>
            <person name="Chan T.-F."/>
            <person name="Lam H.-M."/>
        </authorList>
    </citation>
    <scope>NUCLEOTIDE SEQUENCE [LARGE SCALE GENOMIC DNA]</scope>
    <source>
        <strain evidence="3">cv. W05</strain>
        <tissue evidence="2">Hypocotyl of etiolated seedlings</tissue>
    </source>
</reference>
<dbReference type="Proteomes" id="UP000289340">
    <property type="component" value="Chromosome 18"/>
</dbReference>
<sequence length="453" mass="50387">MASHHHHQPPPPTTHSCCSCHNFSSYTCCTPPPPYHPSHTCCTPPPPQHHHHLLQAFSSLLSQPQPHLIPIPSQQHYTKSYTHQNLKLPTQNHHLQHPHQHQTHSTISSLLDRIESLESSFNHYTHHSLRHAAARVIQTHFRSFLARRSRTLAQLKHLASIKSTFNALKSSFSNHTHVDFAAISLKAMNLLLELDSIQGCDPMIVDGKRSISRDLVQFLDSIEEVALKKHVLHVKAGKTVGSVKKVQKNRNSDDDERRKLLQNLRCRVEKLSRLCKVSANDEEDSESGESIHDDGVTNVLIGGRNEVSPNKNGVCLLRRGEPGVKKSVRFAENRNICEVYSGDVACSDGSCSSSDEQGEVSENVSGAVEDNGVDSSQGAEDHEEVLVFDSGGLPHSSDDGERNTRRLFVKVGRNVVKEQLQAHQEKLLFSAPLPLKMENRSGSKNSKGVKILT</sequence>
<keyword evidence="3" id="KW-1185">Reference proteome</keyword>
<accession>A0A445FYK1</accession>
<protein>
    <submittedName>
        <fullName evidence="2">BAG family molecular chaperone regulator 8, chloroplastic</fullName>
    </submittedName>
</protein>
<evidence type="ECO:0000313" key="2">
    <source>
        <dbReference type="EMBL" id="RZB53823.1"/>
    </source>
</evidence>
<name>A0A445FYK1_GLYSO</name>
<comment type="caution">
    <text evidence="2">The sequence shown here is derived from an EMBL/GenBank/DDBJ whole genome shotgun (WGS) entry which is preliminary data.</text>
</comment>
<evidence type="ECO:0000256" key="1">
    <source>
        <dbReference type="ARBA" id="ARBA00023186"/>
    </source>
</evidence>
<dbReference type="PANTHER" id="PTHR33322:SF18">
    <property type="entry name" value="BAG FAMILY MOLECULAR CHAPERONE REGULATOR 8, CHLOROPLASTIC"/>
    <property type="match status" value="1"/>
</dbReference>
<proteinExistence type="predicted"/>
<keyword evidence="1" id="KW-0143">Chaperone</keyword>